<organism evidence="3 4">
    <name type="scientific">Streptomyces taklimakanensis</name>
    <dbReference type="NCBI Taxonomy" id="2569853"/>
    <lineage>
        <taxon>Bacteria</taxon>
        <taxon>Bacillati</taxon>
        <taxon>Actinomycetota</taxon>
        <taxon>Actinomycetes</taxon>
        <taxon>Kitasatosporales</taxon>
        <taxon>Streptomycetaceae</taxon>
        <taxon>Streptomyces</taxon>
    </lineage>
</organism>
<dbReference type="InterPro" id="IPR010071">
    <property type="entry name" value="AA_adenyl_dom"/>
</dbReference>
<dbReference type="InterPro" id="IPR009081">
    <property type="entry name" value="PP-bd_ACP"/>
</dbReference>
<proteinExistence type="predicted"/>
<dbReference type="GO" id="GO:0043041">
    <property type="term" value="P:amino acid activation for nonribosomal peptide biosynthetic process"/>
    <property type="evidence" value="ECO:0007669"/>
    <property type="project" value="TreeGrafter"/>
</dbReference>
<evidence type="ECO:0000313" key="4">
    <source>
        <dbReference type="Proteomes" id="UP000473014"/>
    </source>
</evidence>
<dbReference type="AlphaFoldDB" id="A0A6G2BJK2"/>
<dbReference type="Gene3D" id="3.30.300.30">
    <property type="match status" value="1"/>
</dbReference>
<dbReference type="NCBIfam" id="TIGR01733">
    <property type="entry name" value="AA-adenyl-dom"/>
    <property type="match status" value="1"/>
</dbReference>
<accession>A0A6G2BJK2</accession>
<dbReference type="Gene3D" id="3.40.50.980">
    <property type="match status" value="2"/>
</dbReference>
<dbReference type="PANTHER" id="PTHR45527">
    <property type="entry name" value="NONRIBOSOMAL PEPTIDE SYNTHETASE"/>
    <property type="match status" value="1"/>
</dbReference>
<feature type="compositionally biased region" description="Low complexity" evidence="1">
    <location>
        <begin position="521"/>
        <end position="542"/>
    </location>
</feature>
<feature type="region of interest" description="Disordered" evidence="1">
    <location>
        <begin position="518"/>
        <end position="542"/>
    </location>
</feature>
<dbReference type="CDD" id="cd05930">
    <property type="entry name" value="A_NRPS"/>
    <property type="match status" value="1"/>
</dbReference>
<dbReference type="GO" id="GO:0044550">
    <property type="term" value="P:secondary metabolite biosynthetic process"/>
    <property type="evidence" value="ECO:0007669"/>
    <property type="project" value="TreeGrafter"/>
</dbReference>
<dbReference type="Pfam" id="PF00501">
    <property type="entry name" value="AMP-binding"/>
    <property type="match status" value="1"/>
</dbReference>
<keyword evidence="4" id="KW-1185">Reference proteome</keyword>
<dbReference type="Gene3D" id="1.10.1200.10">
    <property type="entry name" value="ACP-like"/>
    <property type="match status" value="1"/>
</dbReference>
<protein>
    <submittedName>
        <fullName evidence="3">Amino acid adenylation domain-containing protein</fullName>
    </submittedName>
</protein>
<feature type="region of interest" description="Disordered" evidence="1">
    <location>
        <begin position="1"/>
        <end position="25"/>
    </location>
</feature>
<dbReference type="EMBL" id="WIXO01000001">
    <property type="protein sequence ID" value="MTE22394.1"/>
    <property type="molecule type" value="Genomic_DNA"/>
</dbReference>
<dbReference type="SUPFAM" id="SSF56801">
    <property type="entry name" value="Acetyl-CoA synthetase-like"/>
    <property type="match status" value="1"/>
</dbReference>
<feature type="domain" description="Carrier" evidence="2">
    <location>
        <begin position="543"/>
        <end position="618"/>
    </location>
</feature>
<dbReference type="SUPFAM" id="SSF47336">
    <property type="entry name" value="ACP-like"/>
    <property type="match status" value="1"/>
</dbReference>
<dbReference type="GO" id="GO:0031177">
    <property type="term" value="F:phosphopantetheine binding"/>
    <property type="evidence" value="ECO:0007669"/>
    <property type="project" value="TreeGrafter"/>
</dbReference>
<evidence type="ECO:0000256" key="1">
    <source>
        <dbReference type="SAM" id="MobiDB-lite"/>
    </source>
</evidence>
<evidence type="ECO:0000313" key="3">
    <source>
        <dbReference type="EMBL" id="MTE22394.1"/>
    </source>
</evidence>
<feature type="region of interest" description="Disordered" evidence="1">
    <location>
        <begin position="147"/>
        <end position="169"/>
    </location>
</feature>
<dbReference type="RefSeq" id="WP_155072880.1">
    <property type="nucleotide sequence ID" value="NZ_WIXO01000001.1"/>
</dbReference>
<dbReference type="InterPro" id="IPR045851">
    <property type="entry name" value="AMP-bd_C_sf"/>
</dbReference>
<sequence length="634" mass="67198">MSDPQHTPLVPTGPTDPDGPAVPSAAQDPVARFLRVAAENPERTAVRAPDGSVDFATLERRTAALAAALRRLGTGRGDRVGIHLPRGVDLVVALLGVWRAGAAYVPLDPAYPQERLTHMIEQAGLTVLLDSGGGFRPPAGVTVLRPTRWGLDDDSTTDSTTGSAAESTNPLDPAYTIFTSGSTGVPKGVEVPRGAVAALLTGLEGMGAYRPEPGVVGWNASVSFDASVQQWVRVCRGDTLLVLDEEQRVDPVRLARTLRAEGVTDLDLTPSHWELLREPLAGGPVPRLFMGGEPVPERVWRELAAAGTEAVNVYGLTECTVDSTAAWITGPKTRPHLGAALAGSTVRVLDDRLRPSAPGETGELYVAGAGLAHGYVGRAGLTAERFLPDPYGPPGHRMYRTGDLARTGPDGTLEYVGRSDRQVKLRGFRIEPGEIERALTRLPEVAEAAVKVIEAAPGDLRITAFVTVRGTADTGRDFARGVLGRLRDTLPAHMVPSSVHPLAALPLTPSGKVDHHALTVPRPGSPGAAAPAPGRPADTAAGRVPEDLDRQVAEVWRTALQVDRVEPTDDFLALGGHSLTALRVVHVLRRRLGIEIQLRQLLDSHDLADFTESVRRTAASEAAPRPALASRGAR</sequence>
<dbReference type="PROSITE" id="PS50075">
    <property type="entry name" value="CARRIER"/>
    <property type="match status" value="1"/>
</dbReference>
<dbReference type="Pfam" id="PF00550">
    <property type="entry name" value="PP-binding"/>
    <property type="match status" value="1"/>
</dbReference>
<dbReference type="GO" id="GO:0005829">
    <property type="term" value="C:cytosol"/>
    <property type="evidence" value="ECO:0007669"/>
    <property type="project" value="TreeGrafter"/>
</dbReference>
<dbReference type="InterPro" id="IPR036736">
    <property type="entry name" value="ACP-like_sf"/>
</dbReference>
<dbReference type="Proteomes" id="UP000473014">
    <property type="component" value="Unassembled WGS sequence"/>
</dbReference>
<dbReference type="OrthoDB" id="2472181at2"/>
<dbReference type="PANTHER" id="PTHR45527:SF1">
    <property type="entry name" value="FATTY ACID SYNTHASE"/>
    <property type="match status" value="1"/>
</dbReference>
<reference evidence="3 4" key="1">
    <citation type="submission" date="2019-11" db="EMBL/GenBank/DDBJ databases">
        <authorList>
            <person name="Yuan L."/>
        </authorList>
    </citation>
    <scope>NUCLEOTIDE SEQUENCE [LARGE SCALE GENOMIC DNA]</scope>
    <source>
        <strain evidence="3 4">TRM43335</strain>
    </source>
</reference>
<gene>
    <name evidence="3" type="ORF">F0L17_25490</name>
</gene>
<dbReference type="Gene3D" id="2.30.38.10">
    <property type="entry name" value="Luciferase, Domain 3"/>
    <property type="match status" value="1"/>
</dbReference>
<dbReference type="Pfam" id="PF13193">
    <property type="entry name" value="AMP-binding_C"/>
    <property type="match status" value="1"/>
</dbReference>
<comment type="caution">
    <text evidence="3">The sequence shown here is derived from an EMBL/GenBank/DDBJ whole genome shotgun (WGS) entry which is preliminary data.</text>
</comment>
<name>A0A6G2BJK2_9ACTN</name>
<dbReference type="InterPro" id="IPR025110">
    <property type="entry name" value="AMP-bd_C"/>
</dbReference>
<dbReference type="InterPro" id="IPR000873">
    <property type="entry name" value="AMP-dep_synth/lig_dom"/>
</dbReference>
<evidence type="ECO:0000259" key="2">
    <source>
        <dbReference type="PROSITE" id="PS50075"/>
    </source>
</evidence>